<comment type="caution">
    <text evidence="1">The sequence shown here is derived from an EMBL/GenBank/DDBJ whole genome shotgun (WGS) entry which is preliminary data.</text>
</comment>
<accession>X1R7R7</accession>
<dbReference type="AlphaFoldDB" id="X1R7R7"/>
<evidence type="ECO:0000313" key="1">
    <source>
        <dbReference type="EMBL" id="GAI76583.1"/>
    </source>
</evidence>
<feature type="non-terminal residue" evidence="1">
    <location>
        <position position="1"/>
    </location>
</feature>
<protein>
    <submittedName>
        <fullName evidence="1">Uncharacterized protein</fullName>
    </submittedName>
</protein>
<reference evidence="1" key="1">
    <citation type="journal article" date="2014" name="Front. Microbiol.">
        <title>High frequency of phylogenetically diverse reductive dehalogenase-homologous genes in deep subseafloor sedimentary metagenomes.</title>
        <authorList>
            <person name="Kawai M."/>
            <person name="Futagami T."/>
            <person name="Toyoda A."/>
            <person name="Takaki Y."/>
            <person name="Nishi S."/>
            <person name="Hori S."/>
            <person name="Arai W."/>
            <person name="Tsubouchi T."/>
            <person name="Morono Y."/>
            <person name="Uchiyama I."/>
            <person name="Ito T."/>
            <person name="Fujiyama A."/>
            <person name="Inagaki F."/>
            <person name="Takami H."/>
        </authorList>
    </citation>
    <scope>NUCLEOTIDE SEQUENCE</scope>
    <source>
        <strain evidence="1">Expedition CK06-06</strain>
    </source>
</reference>
<gene>
    <name evidence="1" type="ORF">S12H4_16184</name>
</gene>
<proteinExistence type="predicted"/>
<name>X1R7R7_9ZZZZ</name>
<sequence length="71" mass="8139">LMIPNKTKDKIAELSAKPITDQLKPIAYEHVVEFFCLPRCGKTPDRELCPAAKEAHRLFVAFLFRFYSGLN</sequence>
<organism evidence="1">
    <name type="scientific">marine sediment metagenome</name>
    <dbReference type="NCBI Taxonomy" id="412755"/>
    <lineage>
        <taxon>unclassified sequences</taxon>
        <taxon>metagenomes</taxon>
        <taxon>ecological metagenomes</taxon>
    </lineage>
</organism>
<dbReference type="EMBL" id="BARW01007810">
    <property type="protein sequence ID" value="GAI76583.1"/>
    <property type="molecule type" value="Genomic_DNA"/>
</dbReference>